<organism evidence="3 4">
    <name type="scientific">Thermotoga neapolitana (strain ATCC 49049 / DSM 4359 / NBRC 107923 / NS-E)</name>
    <dbReference type="NCBI Taxonomy" id="309803"/>
    <lineage>
        <taxon>Bacteria</taxon>
        <taxon>Thermotogati</taxon>
        <taxon>Thermotogota</taxon>
        <taxon>Thermotogae</taxon>
        <taxon>Thermotogales</taxon>
        <taxon>Thermotogaceae</taxon>
        <taxon>Thermotoga</taxon>
    </lineage>
</organism>
<dbReference type="Pfam" id="PF12146">
    <property type="entry name" value="Hydrolase_4"/>
    <property type="match status" value="1"/>
</dbReference>
<protein>
    <submittedName>
        <fullName evidence="3">Dipeptidyl aminopeptidase/acylaminoacyl-peptidase-like protein</fullName>
    </submittedName>
</protein>
<feature type="domain" description="DUF3887" evidence="2">
    <location>
        <begin position="26"/>
        <end position="112"/>
    </location>
</feature>
<name>B9KBW3_THENN</name>
<dbReference type="EMBL" id="CP000916">
    <property type="protein sequence ID" value="ACM22509.1"/>
    <property type="molecule type" value="Genomic_DNA"/>
</dbReference>
<evidence type="ECO:0000313" key="3">
    <source>
        <dbReference type="EMBL" id="ACM22509.1"/>
    </source>
</evidence>
<proteinExistence type="predicted"/>
<evidence type="ECO:0000313" key="4">
    <source>
        <dbReference type="Proteomes" id="UP000000445"/>
    </source>
</evidence>
<dbReference type="PANTHER" id="PTHR43265:SF1">
    <property type="entry name" value="ESTERASE ESTD"/>
    <property type="match status" value="1"/>
</dbReference>
<dbReference type="HOGENOM" id="CLU_033707_0_0_0"/>
<dbReference type="GO" id="GO:0004177">
    <property type="term" value="F:aminopeptidase activity"/>
    <property type="evidence" value="ECO:0007669"/>
    <property type="project" value="UniProtKB-KW"/>
</dbReference>
<dbReference type="eggNOG" id="COG1073">
    <property type="taxonomic scope" value="Bacteria"/>
</dbReference>
<dbReference type="KEGG" id="tna:CTN_0333"/>
<dbReference type="InterPro" id="IPR022742">
    <property type="entry name" value="Hydrolase_4"/>
</dbReference>
<dbReference type="InterPro" id="IPR024981">
    <property type="entry name" value="DUF3887"/>
</dbReference>
<dbReference type="Proteomes" id="UP000000445">
    <property type="component" value="Chromosome"/>
</dbReference>
<dbReference type="STRING" id="309803.CTN_0333"/>
<dbReference type="NCBIfam" id="NF041096">
    <property type="entry name" value="esterase_EstD"/>
    <property type="match status" value="1"/>
</dbReference>
<dbReference type="RefSeq" id="WP_015918834.1">
    <property type="nucleotide sequence ID" value="NC_011978.1"/>
</dbReference>
<dbReference type="InterPro" id="IPR029058">
    <property type="entry name" value="AB_hydrolase_fold"/>
</dbReference>
<gene>
    <name evidence="3" type="ordered locus">CTN_0333</name>
</gene>
<dbReference type="PANTHER" id="PTHR43265">
    <property type="entry name" value="ESTERASE ESTD"/>
    <property type="match status" value="1"/>
</dbReference>
<sequence>MKLTVFLSLFLGVMVFGAFDQEAFLFVQHLTSENFESALNMCSNQVKAQLSVQSLSNIWNSLKAQLSDFREIAGYEKIIQAEYEIYNFTLKFDRGEISALVTMDREGKVAGLFFKQATKTEYELPDYVDPESFEEKDITVNGLPGKITIPKGSGPFPAVVLVHGSGPNDMDETIGPNKIFKDIAYGLSSKGIIVLRYHKRTFVEKVDPTTLTVEKEVIEDALEAVKILKERKDVSRVYVLGHSLGAMLTPEIAERSKADGVVMIAPPARPLEEVMEDQLKYLQSLGLASNVEETLNILEKLKRKEIPPDEFVLGAPAKYFYDLRERDPASIAKRLTIPMLLIFGGRDYQVTEKDQEIWLKELSGRENVKILVFDDLNHLMISGEGKSTPVEYMKKGHVDKRVIDEIARWMVK</sequence>
<dbReference type="ESTHER" id="thema-TM0336">
    <property type="family name" value="Bacterial_EstLip_FamX"/>
</dbReference>
<dbReference type="GO" id="GO:0052689">
    <property type="term" value="F:carboxylic ester hydrolase activity"/>
    <property type="evidence" value="ECO:0007669"/>
    <property type="project" value="TreeGrafter"/>
</dbReference>
<reference evidence="3 4" key="1">
    <citation type="journal article" date="2009" name="Biosci. Biotechnol. Biochem.">
        <title>WeGAS: a web-based microbial genome annotation system.</title>
        <authorList>
            <person name="Lee D."/>
            <person name="Seo H."/>
            <person name="Park C."/>
            <person name="Park K."/>
        </authorList>
    </citation>
    <scope>NUCLEOTIDE SEQUENCE [LARGE SCALE GENOMIC DNA]</scope>
    <source>
        <strain evidence="4">ATCC 49049 / DSM 4359 / NBRC 107923 / NS-E</strain>
    </source>
</reference>
<keyword evidence="4" id="KW-1185">Reference proteome</keyword>
<dbReference type="Gene3D" id="3.10.450.590">
    <property type="match status" value="1"/>
</dbReference>
<evidence type="ECO:0000259" key="1">
    <source>
        <dbReference type="Pfam" id="PF12146"/>
    </source>
</evidence>
<dbReference type="Pfam" id="PF13026">
    <property type="entry name" value="DUF3887"/>
    <property type="match status" value="1"/>
</dbReference>
<dbReference type="InterPro" id="IPR054995">
    <property type="entry name" value="Esterase_EstD"/>
</dbReference>
<dbReference type="SUPFAM" id="SSF53474">
    <property type="entry name" value="alpha/beta-Hydrolases"/>
    <property type="match status" value="1"/>
</dbReference>
<dbReference type="Gene3D" id="3.40.50.1820">
    <property type="entry name" value="alpha/beta hydrolase"/>
    <property type="match status" value="1"/>
</dbReference>
<evidence type="ECO:0000259" key="2">
    <source>
        <dbReference type="Pfam" id="PF13026"/>
    </source>
</evidence>
<dbReference type="InterPro" id="IPR053145">
    <property type="entry name" value="AB_hydrolase_Est10"/>
</dbReference>
<feature type="domain" description="Serine aminopeptidase S33" evidence="1">
    <location>
        <begin position="180"/>
        <end position="381"/>
    </location>
</feature>
<dbReference type="AlphaFoldDB" id="B9KBW3"/>
<accession>B9KBW3</accession>